<reference evidence="2" key="1">
    <citation type="submission" date="2023-07" db="EMBL/GenBank/DDBJ databases">
        <title>draft genome sequence of fig (Ficus carica).</title>
        <authorList>
            <person name="Takahashi T."/>
            <person name="Nishimura K."/>
        </authorList>
    </citation>
    <scope>NUCLEOTIDE SEQUENCE</scope>
</reference>
<evidence type="ECO:0008006" key="4">
    <source>
        <dbReference type="Google" id="ProtNLM"/>
    </source>
</evidence>
<evidence type="ECO:0000313" key="2">
    <source>
        <dbReference type="EMBL" id="GMN58945.1"/>
    </source>
</evidence>
<evidence type="ECO:0000313" key="3">
    <source>
        <dbReference type="Proteomes" id="UP001187192"/>
    </source>
</evidence>
<name>A0AA88DPJ0_FICCA</name>
<comment type="caution">
    <text evidence="2">The sequence shown here is derived from an EMBL/GenBank/DDBJ whole genome shotgun (WGS) entry which is preliminary data.</text>
</comment>
<sequence>MLAVPIVVAIASNLAVPVAASIAKDLDNQIISLPTLESRGLENHTVNRSPSISPVGDVVVVCCKAGSRTYLLREALGDGDGDGKALKIAQYLRLHLRLNLHPCRLLQWLLAATAIAGREDDNFDGRRCRDLPSDDDVRSNDDVVGAISGEVEIDLGFFNLGFCNLGSSSPRQSQTSEAAEQLKLAEPGHRHLPVARRSIDCEPHRRAGEIREVICSSLVVVAILRRRSSSSLSVVGEGMRW</sequence>
<evidence type="ECO:0000256" key="1">
    <source>
        <dbReference type="SAM" id="SignalP"/>
    </source>
</evidence>
<dbReference type="Proteomes" id="UP001187192">
    <property type="component" value="Unassembled WGS sequence"/>
</dbReference>
<keyword evidence="1" id="KW-0732">Signal</keyword>
<feature type="signal peptide" evidence="1">
    <location>
        <begin position="1"/>
        <end position="20"/>
    </location>
</feature>
<dbReference type="AlphaFoldDB" id="A0AA88DPJ0"/>
<dbReference type="EMBL" id="BTGU01000082">
    <property type="protein sequence ID" value="GMN58945.1"/>
    <property type="molecule type" value="Genomic_DNA"/>
</dbReference>
<gene>
    <name evidence="2" type="ORF">TIFTF001_028038</name>
</gene>
<keyword evidence="3" id="KW-1185">Reference proteome</keyword>
<accession>A0AA88DPJ0</accession>
<organism evidence="2 3">
    <name type="scientific">Ficus carica</name>
    <name type="common">Common fig</name>
    <dbReference type="NCBI Taxonomy" id="3494"/>
    <lineage>
        <taxon>Eukaryota</taxon>
        <taxon>Viridiplantae</taxon>
        <taxon>Streptophyta</taxon>
        <taxon>Embryophyta</taxon>
        <taxon>Tracheophyta</taxon>
        <taxon>Spermatophyta</taxon>
        <taxon>Magnoliopsida</taxon>
        <taxon>eudicotyledons</taxon>
        <taxon>Gunneridae</taxon>
        <taxon>Pentapetalae</taxon>
        <taxon>rosids</taxon>
        <taxon>fabids</taxon>
        <taxon>Rosales</taxon>
        <taxon>Moraceae</taxon>
        <taxon>Ficeae</taxon>
        <taxon>Ficus</taxon>
    </lineage>
</organism>
<feature type="chain" id="PRO_5041652473" description="Secreted protein" evidence="1">
    <location>
        <begin position="21"/>
        <end position="241"/>
    </location>
</feature>
<protein>
    <recommendedName>
        <fullName evidence="4">Secreted protein</fullName>
    </recommendedName>
</protein>
<proteinExistence type="predicted"/>